<gene>
    <name evidence="1" type="ORF">GCM10010253_25400</name>
</gene>
<reference evidence="2" key="1">
    <citation type="journal article" date="2019" name="Int. J. Syst. Evol. Microbiol.">
        <title>The Global Catalogue of Microorganisms (GCM) 10K type strain sequencing project: providing services to taxonomists for standard genome sequencing and annotation.</title>
        <authorList>
            <consortium name="The Broad Institute Genomics Platform"/>
            <consortium name="The Broad Institute Genome Sequencing Center for Infectious Disease"/>
            <person name="Wu L."/>
            <person name="Ma J."/>
        </authorList>
    </citation>
    <scope>NUCLEOTIDE SEQUENCE [LARGE SCALE GENOMIC DNA]</scope>
    <source>
        <strain evidence="2">JCM 4350</strain>
    </source>
</reference>
<dbReference type="InterPro" id="IPR038461">
    <property type="entry name" value="Schlafen_AlbA_2_dom_sf"/>
</dbReference>
<sequence>MPQLSISNKNLNYGVSVENIYWVSQNILRREDVRQSLDEQVILDILIDCLIEPLENSSTKIRDEFYSFSSSVEEETSDSTRRITNVISLTGEDRIEEQFLRVYDVIRALTDHASKKFGALLGVPPTGRSPRYFHALFLAFWEMMFKDQQKRHVHDVAATAEKVSGISSVASITTGGDWESNSKRQTIDAFKGIIAPSMEEVSDEIDPGRFGWSSHFETLLANALVEQQFFDAKQGFYTLSPVGRKFDDSAFDKVAKTLTAIANMGSNHTGYVAVGVADNQTASERVQELDGVSPVVYRGFHIVGLEREAELHGTDLNSYWTWLVQKLGSHPDLPEDFRKALARDSRIISYKGLAVGLLKVSGVEAPVFFKGEIYERAGSETPKVANNDYMRIFSRFQR</sequence>
<evidence type="ECO:0000313" key="1">
    <source>
        <dbReference type="EMBL" id="GGS49966.1"/>
    </source>
</evidence>
<organism evidence="1 2">
    <name type="scientific">Streptomyces badius</name>
    <dbReference type="NCBI Taxonomy" id="1941"/>
    <lineage>
        <taxon>Bacteria</taxon>
        <taxon>Bacillati</taxon>
        <taxon>Actinomycetota</taxon>
        <taxon>Actinomycetes</taxon>
        <taxon>Kitasatosporales</taxon>
        <taxon>Streptomycetaceae</taxon>
        <taxon>Streptomyces</taxon>
    </lineage>
</organism>
<protein>
    <recommendedName>
        <fullName evidence="3">Schlafen AlbA-2 domain-containing protein</fullName>
    </recommendedName>
</protein>
<dbReference type="Proteomes" id="UP000659767">
    <property type="component" value="Unassembled WGS sequence"/>
</dbReference>
<proteinExistence type="predicted"/>
<dbReference type="Gene3D" id="3.30.950.30">
    <property type="entry name" value="Schlafen, AAA domain"/>
    <property type="match status" value="1"/>
</dbReference>
<keyword evidence="2" id="KW-1185">Reference proteome</keyword>
<accession>A0ABQ2T516</accession>
<evidence type="ECO:0000313" key="2">
    <source>
        <dbReference type="Proteomes" id="UP000659767"/>
    </source>
</evidence>
<dbReference type="EMBL" id="BMSZ01000006">
    <property type="protein sequence ID" value="GGS49966.1"/>
    <property type="molecule type" value="Genomic_DNA"/>
</dbReference>
<evidence type="ECO:0008006" key="3">
    <source>
        <dbReference type="Google" id="ProtNLM"/>
    </source>
</evidence>
<name>A0ABQ2T516_STRBA</name>
<comment type="caution">
    <text evidence="1">The sequence shown here is derived from an EMBL/GenBank/DDBJ whole genome shotgun (WGS) entry which is preliminary data.</text>
</comment>